<dbReference type="PANTHER" id="PTHR11799">
    <property type="entry name" value="PARAOXONASE"/>
    <property type="match status" value="1"/>
</dbReference>
<proteinExistence type="predicted"/>
<gene>
    <name evidence="2" type="ORF">K435DRAFT_735499</name>
</gene>
<feature type="domain" description="SMP-30/Gluconolactonase/LRE-like region" evidence="1">
    <location>
        <begin position="153"/>
        <end position="307"/>
    </location>
</feature>
<dbReference type="Gene3D" id="2.120.10.30">
    <property type="entry name" value="TolB, C-terminal domain"/>
    <property type="match status" value="1"/>
</dbReference>
<sequence length="409" mass="44539">MPGALSTILILLLAVAVGLYQIYLSPFLVMYGLWRDIEPVGNADCSTVPELKACEKLVLHQATGVVYLACSTPEARHKWIPGIGPFEENAHNDYVATYDLSTGKVTRLNFVNFDFERGFASHGMDVVSSATNSDEMFVYLVNHRSPLDGKDPNIVGADSVVEIFKTKVGSSSLVHVTTVEDPVISTPNDLIGYPDGKSFYFTNDHGSFKTGALRLLRNCFTSIASVGYCHVEHGCSLVVPKIHAANGIAKAQNNTIYVASTAGAAVSVFERQEDNSLVLTDVIPTEVPLDNLSVDANGALWAAGFPKSSAMVKHMKDITIPLPTRAVKININTGPGAFYGEKYKVEKAFEDDGTIASGSTTVAYDAIHNRLFIHGLTAPSLVVCKMYFKHLCDRYDDDRNYFQPLTCSH</sequence>
<dbReference type="Proteomes" id="UP000297245">
    <property type="component" value="Unassembled WGS sequence"/>
</dbReference>
<dbReference type="InterPro" id="IPR011042">
    <property type="entry name" value="6-blade_b-propeller_TolB-like"/>
</dbReference>
<dbReference type="SUPFAM" id="SSF63829">
    <property type="entry name" value="Calcium-dependent phosphotriesterase"/>
    <property type="match status" value="1"/>
</dbReference>
<protein>
    <submittedName>
        <fullName evidence="2">Calcium-dependent phosphotriesterase</fullName>
    </submittedName>
</protein>
<dbReference type="InterPro" id="IPR013658">
    <property type="entry name" value="SGL"/>
</dbReference>
<organism evidence="2 3">
    <name type="scientific">Dendrothele bispora (strain CBS 962.96)</name>
    <dbReference type="NCBI Taxonomy" id="1314807"/>
    <lineage>
        <taxon>Eukaryota</taxon>
        <taxon>Fungi</taxon>
        <taxon>Dikarya</taxon>
        <taxon>Basidiomycota</taxon>
        <taxon>Agaricomycotina</taxon>
        <taxon>Agaricomycetes</taxon>
        <taxon>Agaricomycetidae</taxon>
        <taxon>Agaricales</taxon>
        <taxon>Agaricales incertae sedis</taxon>
        <taxon>Dendrothele</taxon>
    </lineage>
</organism>
<evidence type="ECO:0000313" key="3">
    <source>
        <dbReference type="Proteomes" id="UP000297245"/>
    </source>
</evidence>
<evidence type="ECO:0000259" key="1">
    <source>
        <dbReference type="Pfam" id="PF08450"/>
    </source>
</evidence>
<dbReference type="EMBL" id="ML179818">
    <property type="protein sequence ID" value="THU81337.1"/>
    <property type="molecule type" value="Genomic_DNA"/>
</dbReference>
<dbReference type="AlphaFoldDB" id="A0A4S8KZ48"/>
<evidence type="ECO:0000313" key="2">
    <source>
        <dbReference type="EMBL" id="THU81337.1"/>
    </source>
</evidence>
<dbReference type="OrthoDB" id="5307922at2759"/>
<name>A0A4S8KZ48_DENBC</name>
<dbReference type="InterPro" id="IPR051288">
    <property type="entry name" value="Serum_paraoxonase/arylesterase"/>
</dbReference>
<reference evidence="2 3" key="1">
    <citation type="journal article" date="2019" name="Nat. Ecol. Evol.">
        <title>Megaphylogeny resolves global patterns of mushroom evolution.</title>
        <authorList>
            <person name="Varga T."/>
            <person name="Krizsan K."/>
            <person name="Foldi C."/>
            <person name="Dima B."/>
            <person name="Sanchez-Garcia M."/>
            <person name="Sanchez-Ramirez S."/>
            <person name="Szollosi G.J."/>
            <person name="Szarkandi J.G."/>
            <person name="Papp V."/>
            <person name="Albert L."/>
            <person name="Andreopoulos W."/>
            <person name="Angelini C."/>
            <person name="Antonin V."/>
            <person name="Barry K.W."/>
            <person name="Bougher N.L."/>
            <person name="Buchanan P."/>
            <person name="Buyck B."/>
            <person name="Bense V."/>
            <person name="Catcheside P."/>
            <person name="Chovatia M."/>
            <person name="Cooper J."/>
            <person name="Damon W."/>
            <person name="Desjardin D."/>
            <person name="Finy P."/>
            <person name="Geml J."/>
            <person name="Haridas S."/>
            <person name="Hughes K."/>
            <person name="Justo A."/>
            <person name="Karasinski D."/>
            <person name="Kautmanova I."/>
            <person name="Kiss B."/>
            <person name="Kocsube S."/>
            <person name="Kotiranta H."/>
            <person name="LaButti K.M."/>
            <person name="Lechner B.E."/>
            <person name="Liimatainen K."/>
            <person name="Lipzen A."/>
            <person name="Lukacs Z."/>
            <person name="Mihaltcheva S."/>
            <person name="Morgado L.N."/>
            <person name="Niskanen T."/>
            <person name="Noordeloos M.E."/>
            <person name="Ohm R.A."/>
            <person name="Ortiz-Santana B."/>
            <person name="Ovrebo C."/>
            <person name="Racz N."/>
            <person name="Riley R."/>
            <person name="Savchenko A."/>
            <person name="Shiryaev A."/>
            <person name="Soop K."/>
            <person name="Spirin V."/>
            <person name="Szebenyi C."/>
            <person name="Tomsovsky M."/>
            <person name="Tulloss R.E."/>
            <person name="Uehling J."/>
            <person name="Grigoriev I.V."/>
            <person name="Vagvolgyi C."/>
            <person name="Papp T."/>
            <person name="Martin F.M."/>
            <person name="Miettinen O."/>
            <person name="Hibbett D.S."/>
            <person name="Nagy L.G."/>
        </authorList>
    </citation>
    <scope>NUCLEOTIDE SEQUENCE [LARGE SCALE GENOMIC DNA]</scope>
    <source>
        <strain evidence="2 3">CBS 962.96</strain>
    </source>
</reference>
<accession>A0A4S8KZ48</accession>
<dbReference type="PANTHER" id="PTHR11799:SF12">
    <property type="entry name" value="PARAOXONASE-RELATED"/>
    <property type="match status" value="1"/>
</dbReference>
<dbReference type="Pfam" id="PF08450">
    <property type="entry name" value="SGL"/>
    <property type="match status" value="1"/>
</dbReference>
<keyword evidence="3" id="KW-1185">Reference proteome</keyword>